<organism evidence="2 3">
    <name type="scientific">Rhizobium leucaenae</name>
    <dbReference type="NCBI Taxonomy" id="29450"/>
    <lineage>
        <taxon>Bacteria</taxon>
        <taxon>Pseudomonadati</taxon>
        <taxon>Pseudomonadota</taxon>
        <taxon>Alphaproteobacteria</taxon>
        <taxon>Hyphomicrobiales</taxon>
        <taxon>Rhizobiaceae</taxon>
        <taxon>Rhizobium/Agrobacterium group</taxon>
        <taxon>Rhizobium</taxon>
    </lineage>
</organism>
<name>A0A7W6ZZ02_9HYPH</name>
<protein>
    <submittedName>
        <fullName evidence="2">Transposase-like protein/predicted RNA-binding Zn-ribbon protein involved in translation (DUF1610 family)</fullName>
    </submittedName>
</protein>
<accession>A0A7W6ZZ02</accession>
<dbReference type="Pfam" id="PF05344">
    <property type="entry name" value="DUF746"/>
    <property type="match status" value="1"/>
</dbReference>
<comment type="caution">
    <text evidence="2">The sequence shown here is derived from an EMBL/GenBank/DDBJ whole genome shotgun (WGS) entry which is preliminary data.</text>
</comment>
<dbReference type="GeneID" id="32531402"/>
<dbReference type="Proteomes" id="UP000543836">
    <property type="component" value="Unassembled WGS sequence"/>
</dbReference>
<reference evidence="2 3" key="1">
    <citation type="submission" date="2020-08" db="EMBL/GenBank/DDBJ databases">
        <title>Genomic Encyclopedia of Type Strains, Phase IV (KMG-V): Genome sequencing to study the core and pangenomes of soil and plant-associated prokaryotes.</title>
        <authorList>
            <person name="Whitman W."/>
        </authorList>
    </citation>
    <scope>NUCLEOTIDE SEQUENCE [LARGE SCALE GENOMIC DNA]</scope>
    <source>
        <strain evidence="2 3">SEMIA 492</strain>
    </source>
</reference>
<proteinExistence type="predicted"/>
<evidence type="ECO:0000259" key="1">
    <source>
        <dbReference type="Pfam" id="PF05344"/>
    </source>
</evidence>
<dbReference type="EMBL" id="JACIIG010000024">
    <property type="protein sequence ID" value="MBB4571388.1"/>
    <property type="molecule type" value="Genomic_DNA"/>
</dbReference>
<gene>
    <name evidence="2" type="ORF">GGE60_005549</name>
</gene>
<dbReference type="InterPro" id="IPR024064">
    <property type="entry name" value="FdhE-like_sf"/>
</dbReference>
<keyword evidence="3" id="KW-1185">Reference proteome</keyword>
<dbReference type="RefSeq" id="WP_081670447.1">
    <property type="nucleotide sequence ID" value="NZ_JACIIG010000024.1"/>
</dbReference>
<dbReference type="AlphaFoldDB" id="A0A7W6ZZ02"/>
<feature type="domain" description="DUF746" evidence="1">
    <location>
        <begin position="104"/>
        <end position="158"/>
    </location>
</feature>
<sequence length="232" mass="26343">MTIKTPPKRVFDPMLPRMGQYRSIPETEDKAFSVWLQGQFDEIYSSSETPPLCPHCQSGQTVLATRAAHPKPVLPVFRCIACDVHFRRTTGTPLWALKFQNLTQFIGLLSQQRPVTEAAAILGVKPVTVSRWIRRTREWIMDLDPTGHWDSKVRLGMEIRPDIPCPNCGATDHMHYRGFTSDTGDRLCRCDACGQFARLSNVLRDQGPDFVLEHRVVNRPPSTRRKTSTAVE</sequence>
<dbReference type="SUPFAM" id="SSF144020">
    <property type="entry name" value="FdhE-like"/>
    <property type="match status" value="1"/>
</dbReference>
<dbReference type="InterPro" id="IPR008008">
    <property type="entry name" value="DUF746"/>
</dbReference>
<evidence type="ECO:0000313" key="2">
    <source>
        <dbReference type="EMBL" id="MBB4571388.1"/>
    </source>
</evidence>
<evidence type="ECO:0000313" key="3">
    <source>
        <dbReference type="Proteomes" id="UP000543836"/>
    </source>
</evidence>